<evidence type="ECO:0000256" key="3">
    <source>
        <dbReference type="ARBA" id="ARBA00022692"/>
    </source>
</evidence>
<dbReference type="NCBIfam" id="TIGR00797">
    <property type="entry name" value="matE"/>
    <property type="match status" value="2"/>
</dbReference>
<keyword evidence="5 6" id="KW-0472">Membrane</keyword>
<feature type="transmembrane region" description="Helical" evidence="6">
    <location>
        <begin position="100"/>
        <end position="123"/>
    </location>
</feature>
<evidence type="ECO:0000256" key="5">
    <source>
        <dbReference type="ARBA" id="ARBA00023136"/>
    </source>
</evidence>
<evidence type="ECO:0000256" key="4">
    <source>
        <dbReference type="ARBA" id="ARBA00022989"/>
    </source>
</evidence>
<dbReference type="CDD" id="cd13132">
    <property type="entry name" value="MATE_eukaryotic"/>
    <property type="match status" value="2"/>
</dbReference>
<keyword evidence="8" id="KW-1185">Reference proteome</keyword>
<evidence type="ECO:0000256" key="2">
    <source>
        <dbReference type="ARBA" id="ARBA00010199"/>
    </source>
</evidence>
<sequence length="965" mass="105289">MEEALLLVPEDKGCCGLGKEIKKLSYIAAPMVVVSVSQNLLQVVSVMMAGHLGELSLSGVAIASSFTNVTGFSLLFGMAGGLETLCGQAYGAEQYKKLGSYTYCSIISLIFVCFPVSLLWMFVEKILIMMGQDPLVSSEAGKYSIWLLPALLAYAILQSLIRYFLTQGLILPMLLSSCATLCFHVPLCWALVYKFEQGTTGAALSIGFSYWLTVIFLVIYIQYSSACDKTRVSFSLDVFRSIPEFFRFGFPSAVILEWWSFELLILFSGLLPNSKLETSVLSICLTTMSLHYFIPYGVGAAASTRVSNELGAGNPRGAKAAVLAATMIAAVEAISVSTILFSCRSVLGYAYSNEKEIVDYVTRITPLLSFSVIMDSVQAVFSGVARGTGSQRLAAFVNLGAYYLVGLPLALVLCFMLQLRGMGLWAGILAGTTTQALFYALITSFTNWQKKAVEARERIFEGTSVEAKKKKKTNRDKKKMEADHESEVPLLVKRGKSSELLLGVREGRFVGEMKKMIAIGMPMVVVTVAQFLPQVVSTMMAGHLGELSLSGAAIATSFADVTGFCLLLGMAGALETLCGQTYGAEEYHKLGEYTWCAIISLTFICLPISLLWIYMDRVLIWVGQDPLISQAAAQYSTCLIPALFGYAVLQSLVRFFQSQRLILPMLISSCSVLCLHIPLCWILVFKLHLGISGAAFSIGGSYWLNVVFLGLYMKYSSACEKTRIKFSMEAFRHIRDLEYASFELLVFLSGLFPNAKLEASVLSICITTTTSIFYIPYGIGAATSTQVSNRLGAGNAEGAKLAIKSALVLGVAEAFLGSTILFCCRNVLGYAYSNEIEVVNYVKEMVPLLSFSIGVDSLVAVLSGVARGSGWQDIGAYVNLGAYYVVGIPLAALLGFVFKLRGKGLWIGIMTGTTLQALFFLVITVSTNWQNQAEKARERIFKENETLINHSVPEYYVEEQKTLIC</sequence>
<feature type="transmembrane region" description="Helical" evidence="6">
    <location>
        <begin position="393"/>
        <end position="418"/>
    </location>
</feature>
<evidence type="ECO:0000313" key="8">
    <source>
        <dbReference type="Proteomes" id="UP000583929"/>
    </source>
</evidence>
<dbReference type="GO" id="GO:0042910">
    <property type="term" value="F:xenobiotic transmembrane transporter activity"/>
    <property type="evidence" value="ECO:0007669"/>
    <property type="project" value="InterPro"/>
</dbReference>
<feature type="transmembrane region" description="Helical" evidence="6">
    <location>
        <begin position="690"/>
        <end position="715"/>
    </location>
</feature>
<keyword evidence="4 6" id="KW-1133">Transmembrane helix</keyword>
<feature type="transmembrane region" description="Helical" evidence="6">
    <location>
        <begin position="595"/>
        <end position="615"/>
    </location>
</feature>
<dbReference type="AlphaFoldDB" id="A0A7J6DV14"/>
<dbReference type="GO" id="GO:0015297">
    <property type="term" value="F:antiporter activity"/>
    <property type="evidence" value="ECO:0007669"/>
    <property type="project" value="InterPro"/>
</dbReference>
<feature type="transmembrane region" description="Helical" evidence="6">
    <location>
        <begin position="848"/>
        <end position="865"/>
    </location>
</feature>
<feature type="transmembrane region" description="Helical" evidence="6">
    <location>
        <begin position="904"/>
        <end position="929"/>
    </location>
</feature>
<feature type="transmembrane region" description="Helical" evidence="6">
    <location>
        <begin position="424"/>
        <end position="442"/>
    </location>
</feature>
<feature type="transmembrane region" description="Helical" evidence="6">
    <location>
        <begin position="204"/>
        <end position="224"/>
    </location>
</feature>
<comment type="subcellular location">
    <subcellularLocation>
        <location evidence="1">Membrane</location>
        <topology evidence="1">Multi-pass membrane protein</topology>
    </subcellularLocation>
</comment>
<keyword evidence="3 6" id="KW-0812">Transmembrane</keyword>
<comment type="similarity">
    <text evidence="2 6">Belongs to the multi antimicrobial extrusion (MATE) (TC 2.A.66.1) family.</text>
</comment>
<evidence type="ECO:0000256" key="6">
    <source>
        <dbReference type="RuleBase" id="RU004914"/>
    </source>
</evidence>
<evidence type="ECO:0000313" key="7">
    <source>
        <dbReference type="EMBL" id="KAF4349856.1"/>
    </source>
</evidence>
<feature type="transmembrane region" description="Helical" evidence="6">
    <location>
        <begin position="320"/>
        <end position="340"/>
    </location>
</feature>
<feature type="transmembrane region" description="Helical" evidence="6">
    <location>
        <begin position="143"/>
        <end position="161"/>
    </location>
</feature>
<dbReference type="Pfam" id="PF01554">
    <property type="entry name" value="MatE"/>
    <property type="match status" value="4"/>
</dbReference>
<reference evidence="7 8" key="1">
    <citation type="journal article" date="2020" name="bioRxiv">
        <title>Sequence and annotation of 42 cannabis genomes reveals extensive copy number variation in cannabinoid synthesis and pathogen resistance genes.</title>
        <authorList>
            <person name="Mckernan K.J."/>
            <person name="Helbert Y."/>
            <person name="Kane L.T."/>
            <person name="Ebling H."/>
            <person name="Zhang L."/>
            <person name="Liu B."/>
            <person name="Eaton Z."/>
            <person name="Mclaughlin S."/>
            <person name="Kingan S."/>
            <person name="Baybayan P."/>
            <person name="Concepcion G."/>
            <person name="Jordan M."/>
            <person name="Riva A."/>
            <person name="Barbazuk W."/>
            <person name="Harkins T."/>
        </authorList>
    </citation>
    <scope>NUCLEOTIDE SEQUENCE [LARGE SCALE GENOMIC DNA]</scope>
    <source>
        <strain evidence="8">cv. Jamaican Lion 4</strain>
        <tissue evidence="7">Leaf</tissue>
    </source>
</reference>
<feature type="transmembrane region" description="Helical" evidence="6">
    <location>
        <begin position="245"/>
        <end position="267"/>
    </location>
</feature>
<protein>
    <recommendedName>
        <fullName evidence="6">Protein DETOXIFICATION</fullName>
    </recommendedName>
    <alternativeName>
        <fullName evidence="6">Multidrug and toxic compound extrusion protein</fullName>
    </alternativeName>
</protein>
<comment type="caution">
    <text evidence="7">The sequence shown here is derived from an EMBL/GenBank/DDBJ whole genome shotgun (WGS) entry which is preliminary data.</text>
</comment>
<organism evidence="7 8">
    <name type="scientific">Cannabis sativa</name>
    <name type="common">Hemp</name>
    <name type="synonym">Marijuana</name>
    <dbReference type="NCBI Taxonomy" id="3483"/>
    <lineage>
        <taxon>Eukaryota</taxon>
        <taxon>Viridiplantae</taxon>
        <taxon>Streptophyta</taxon>
        <taxon>Embryophyta</taxon>
        <taxon>Tracheophyta</taxon>
        <taxon>Spermatophyta</taxon>
        <taxon>Magnoliopsida</taxon>
        <taxon>eudicotyledons</taxon>
        <taxon>Gunneridae</taxon>
        <taxon>Pentapetalae</taxon>
        <taxon>rosids</taxon>
        <taxon>fabids</taxon>
        <taxon>Rosales</taxon>
        <taxon>Cannabaceae</taxon>
        <taxon>Cannabis</taxon>
    </lineage>
</organism>
<dbReference type="Proteomes" id="UP000583929">
    <property type="component" value="Unassembled WGS sequence"/>
</dbReference>
<evidence type="ECO:0000256" key="1">
    <source>
        <dbReference type="ARBA" id="ARBA00004141"/>
    </source>
</evidence>
<feature type="transmembrane region" description="Helical" evidence="6">
    <location>
        <begin position="515"/>
        <end position="532"/>
    </location>
</feature>
<feature type="transmembrane region" description="Helical" evidence="6">
    <location>
        <begin position="627"/>
        <end position="649"/>
    </location>
</feature>
<dbReference type="InterPro" id="IPR045069">
    <property type="entry name" value="MATE_euk"/>
</dbReference>
<dbReference type="GO" id="GO:0016020">
    <property type="term" value="C:membrane"/>
    <property type="evidence" value="ECO:0007669"/>
    <property type="project" value="UniProtKB-SubCell"/>
</dbReference>
<dbReference type="InterPro" id="IPR002528">
    <property type="entry name" value="MATE_fam"/>
</dbReference>
<dbReference type="PANTHER" id="PTHR11206">
    <property type="entry name" value="MULTIDRUG RESISTANCE PROTEIN"/>
    <property type="match status" value="1"/>
</dbReference>
<feature type="transmembrane region" description="Helical" evidence="6">
    <location>
        <begin position="168"/>
        <end position="192"/>
    </location>
</feature>
<feature type="transmembrane region" description="Helical" evidence="6">
    <location>
        <begin position="552"/>
        <end position="574"/>
    </location>
</feature>
<feature type="transmembrane region" description="Helical" evidence="6">
    <location>
        <begin position="279"/>
        <end position="299"/>
    </location>
</feature>
<gene>
    <name evidence="7" type="ORF">G4B88_030384</name>
</gene>
<feature type="transmembrane region" description="Helical" evidence="6">
    <location>
        <begin position="877"/>
        <end position="898"/>
    </location>
</feature>
<accession>A0A7J6DV14</accession>
<dbReference type="GO" id="GO:1990961">
    <property type="term" value="P:xenobiotic detoxification by transmembrane export across the plasma membrane"/>
    <property type="evidence" value="ECO:0007669"/>
    <property type="project" value="InterPro"/>
</dbReference>
<dbReference type="EMBL" id="JAATIQ010000617">
    <property type="protein sequence ID" value="KAF4349856.1"/>
    <property type="molecule type" value="Genomic_DNA"/>
</dbReference>
<feature type="transmembrane region" description="Helical" evidence="6">
    <location>
        <begin position="661"/>
        <end position="684"/>
    </location>
</feature>
<name>A0A7J6DV14_CANSA</name>
<feature type="transmembrane region" description="Helical" evidence="6">
    <location>
        <begin position="801"/>
        <end position="828"/>
    </location>
</feature>
<feature type="transmembrane region" description="Helical" evidence="6">
    <location>
        <begin position="761"/>
        <end position="780"/>
    </location>
</feature>
<proteinExistence type="inferred from homology"/>